<dbReference type="InterPro" id="IPR011733">
    <property type="entry name" value="CHP02185_IM"/>
</dbReference>
<dbReference type="AlphaFoldDB" id="M2B6Q2"/>
<feature type="transmembrane region" description="Helical" evidence="1">
    <location>
        <begin position="39"/>
        <end position="57"/>
    </location>
</feature>
<dbReference type="NCBIfam" id="TIGR02185">
    <property type="entry name" value="Trep_Strep"/>
    <property type="match status" value="1"/>
</dbReference>
<keyword evidence="1" id="KW-1133">Transmembrane helix</keyword>
<evidence type="ECO:0000313" key="2">
    <source>
        <dbReference type="EMBL" id="EMB25085.1"/>
    </source>
</evidence>
<protein>
    <recommendedName>
        <fullName evidence="4">TIGR02185 family protein</fullName>
    </recommendedName>
</protein>
<dbReference type="Pfam" id="PF09605">
    <property type="entry name" value="Trep_Strep"/>
    <property type="match status" value="1"/>
</dbReference>
<dbReference type="OrthoDB" id="9781459at2"/>
<name>M2B6Q2_TREDN</name>
<dbReference type="Proteomes" id="UP000016183">
    <property type="component" value="Unassembled WGS sequence"/>
</dbReference>
<dbReference type="PATRIC" id="fig|999437.3.peg.1167"/>
<feature type="transmembrane region" description="Helical" evidence="1">
    <location>
        <begin position="113"/>
        <end position="131"/>
    </location>
</feature>
<feature type="transmembrane region" description="Helical" evidence="1">
    <location>
        <begin position="12"/>
        <end position="33"/>
    </location>
</feature>
<organism evidence="2 3">
    <name type="scientific">Treponema denticola SP33</name>
    <dbReference type="NCBI Taxonomy" id="999437"/>
    <lineage>
        <taxon>Bacteria</taxon>
        <taxon>Pseudomonadati</taxon>
        <taxon>Spirochaetota</taxon>
        <taxon>Spirochaetia</taxon>
        <taxon>Spirochaetales</taxon>
        <taxon>Treponemataceae</taxon>
        <taxon>Treponema</taxon>
    </lineage>
</organism>
<comment type="caution">
    <text evidence="2">The sequence shown here is derived from an EMBL/GenBank/DDBJ whole genome shotgun (WGS) entry which is preliminary data.</text>
</comment>
<keyword evidence="1" id="KW-0812">Transmembrane</keyword>
<proteinExistence type="predicted"/>
<gene>
    <name evidence="2" type="ORF">HMPREF9733_01147</name>
</gene>
<sequence length="193" mass="21268">MNNKLALKDLINIGIFSVIYLVGLFVIGMPLGFLVITYLAFPFTVSLILGIAVMFLLAKVQKPFGLFIFAAIPGCLMTLMGHTPVVAIHSLIVAAIAEIVRKVLGYNTAKGSIAGYSIMSLWLCGAFWQIFLSKDQYFALTEKMISTDYARELTSLPWWIMPILYVTAFLGELLGGLLGEKVLKKHFEKAGLL</sequence>
<keyword evidence="1" id="KW-0472">Membrane</keyword>
<evidence type="ECO:0000313" key="3">
    <source>
        <dbReference type="Proteomes" id="UP000016183"/>
    </source>
</evidence>
<feature type="transmembrane region" description="Helical" evidence="1">
    <location>
        <begin position="64"/>
        <end position="80"/>
    </location>
</feature>
<reference evidence="2 3" key="1">
    <citation type="submission" date="2012-01" db="EMBL/GenBank/DDBJ databases">
        <title>The Genome Sequence of Treponema denticola SP33.</title>
        <authorList>
            <consortium name="The Broad Institute Genome Sequencing Platform"/>
            <person name="Earl A."/>
            <person name="Ward D."/>
            <person name="Feldgarden M."/>
            <person name="Gevers D."/>
            <person name="Blanton J.M."/>
            <person name="Fenno C.J."/>
            <person name="Baranova O.V."/>
            <person name="Mathney J."/>
            <person name="Dewhirst F.E."/>
            <person name="Izard J."/>
            <person name="Young S.K."/>
            <person name="Zeng Q."/>
            <person name="Gargeya S."/>
            <person name="Fitzgerald M."/>
            <person name="Haas B."/>
            <person name="Abouelleil A."/>
            <person name="Alvarado L."/>
            <person name="Arachchi H.M."/>
            <person name="Berlin A."/>
            <person name="Chapman S.B."/>
            <person name="Gearin G."/>
            <person name="Goldberg J."/>
            <person name="Griggs A."/>
            <person name="Gujja S."/>
            <person name="Hansen M."/>
            <person name="Heiman D."/>
            <person name="Howarth C."/>
            <person name="Larimer J."/>
            <person name="Lui A."/>
            <person name="MacDonald P.J.P."/>
            <person name="McCowen C."/>
            <person name="Montmayeur A."/>
            <person name="Murphy C."/>
            <person name="Neiman D."/>
            <person name="Pearson M."/>
            <person name="Priest M."/>
            <person name="Roberts A."/>
            <person name="Saif S."/>
            <person name="Shea T."/>
            <person name="Sisk P."/>
            <person name="Stolte C."/>
            <person name="Sykes S."/>
            <person name="Wortman J."/>
            <person name="Nusbaum C."/>
            <person name="Birren B."/>
        </authorList>
    </citation>
    <scope>NUCLEOTIDE SEQUENCE [LARGE SCALE GENOMIC DNA]</scope>
    <source>
        <strain evidence="2 3">SP33</strain>
    </source>
</reference>
<feature type="transmembrane region" description="Helical" evidence="1">
    <location>
        <begin position="158"/>
        <end position="179"/>
    </location>
</feature>
<dbReference type="RefSeq" id="WP_010694845.1">
    <property type="nucleotide sequence ID" value="NZ_KB442453.1"/>
</dbReference>
<dbReference type="HOGENOM" id="CLU_093450_1_0_12"/>
<evidence type="ECO:0008006" key="4">
    <source>
        <dbReference type="Google" id="ProtNLM"/>
    </source>
</evidence>
<dbReference type="EMBL" id="AGDZ01000019">
    <property type="protein sequence ID" value="EMB25085.1"/>
    <property type="molecule type" value="Genomic_DNA"/>
</dbReference>
<evidence type="ECO:0000256" key="1">
    <source>
        <dbReference type="SAM" id="Phobius"/>
    </source>
</evidence>
<accession>M2B6Q2</accession>
<feature type="transmembrane region" description="Helical" evidence="1">
    <location>
        <begin position="86"/>
        <end position="104"/>
    </location>
</feature>